<dbReference type="InterPro" id="IPR006439">
    <property type="entry name" value="HAD-SF_hydro_IA"/>
</dbReference>
<dbReference type="SFLD" id="SFLDG01129">
    <property type="entry name" value="C1.5:_HAD__Beta-PGM__Phosphata"/>
    <property type="match status" value="1"/>
</dbReference>
<accession>A0ABU9B2H4</accession>
<organism evidence="1 2">
    <name type="scientific">Luteolibacter soli</name>
    <dbReference type="NCBI Taxonomy" id="3135280"/>
    <lineage>
        <taxon>Bacteria</taxon>
        <taxon>Pseudomonadati</taxon>
        <taxon>Verrucomicrobiota</taxon>
        <taxon>Verrucomicrobiia</taxon>
        <taxon>Verrucomicrobiales</taxon>
        <taxon>Verrucomicrobiaceae</taxon>
        <taxon>Luteolibacter</taxon>
    </lineage>
</organism>
<evidence type="ECO:0000313" key="1">
    <source>
        <dbReference type="EMBL" id="MEK7953973.1"/>
    </source>
</evidence>
<reference evidence="1 2" key="1">
    <citation type="submission" date="2024-04" db="EMBL/GenBank/DDBJ databases">
        <title>Luteolibacter sp. isolated from soil.</title>
        <authorList>
            <person name="An J."/>
        </authorList>
    </citation>
    <scope>NUCLEOTIDE SEQUENCE [LARGE SCALE GENOMIC DNA]</scope>
    <source>
        <strain evidence="1 2">Y139</strain>
    </source>
</reference>
<dbReference type="Proteomes" id="UP001371305">
    <property type="component" value="Unassembled WGS sequence"/>
</dbReference>
<dbReference type="NCBIfam" id="TIGR02252">
    <property type="entry name" value="DREG-2"/>
    <property type="match status" value="1"/>
</dbReference>
<dbReference type="SFLD" id="SFLDS00003">
    <property type="entry name" value="Haloacid_Dehalogenase"/>
    <property type="match status" value="1"/>
</dbReference>
<sequence length="224" mass="24406">MLQALFLDAAGTLIEPAEPVAVVYARTAAAYGQTVDPAEVKKWFGLAFDGISGPEYEAHPDGDAAEREWWSWIVLLVFNKSLGTPLPEGFFRPCFEALFAHYARPDAWRVFPEVPDVLAEARSAGLRLAVVSNFDLRLHGILAGHGLHFDEVITSADVRARKPDPAIFRAALGRLRLQPHEVFHAGDSPVTDIDGASAMGIDACLISRPAMDLRAFLAEALARC</sequence>
<dbReference type="RefSeq" id="WP_341407741.1">
    <property type="nucleotide sequence ID" value="NZ_JBBUKT010000015.1"/>
</dbReference>
<dbReference type="Gene3D" id="1.10.150.720">
    <property type="entry name" value="Haloacid dehalogenase-like hydrolase"/>
    <property type="match status" value="1"/>
</dbReference>
<keyword evidence="2" id="KW-1185">Reference proteome</keyword>
<comment type="caution">
    <text evidence="1">The sequence shown here is derived from an EMBL/GenBank/DDBJ whole genome shotgun (WGS) entry which is preliminary data.</text>
</comment>
<dbReference type="NCBIfam" id="TIGR01509">
    <property type="entry name" value="HAD-SF-IA-v3"/>
    <property type="match status" value="1"/>
</dbReference>
<dbReference type="Pfam" id="PF00702">
    <property type="entry name" value="Hydrolase"/>
    <property type="match status" value="1"/>
</dbReference>
<dbReference type="EMBL" id="JBBUKT010000015">
    <property type="protein sequence ID" value="MEK7953973.1"/>
    <property type="molecule type" value="Genomic_DNA"/>
</dbReference>
<keyword evidence="1" id="KW-0378">Hydrolase</keyword>
<gene>
    <name evidence="1" type="ORF">WKV53_25880</name>
</gene>
<dbReference type="InterPro" id="IPR036412">
    <property type="entry name" value="HAD-like_sf"/>
</dbReference>
<protein>
    <submittedName>
        <fullName evidence="1">HAD-IA family hydrolase</fullName>
    </submittedName>
</protein>
<dbReference type="NCBIfam" id="TIGR01549">
    <property type="entry name" value="HAD-SF-IA-v1"/>
    <property type="match status" value="1"/>
</dbReference>
<dbReference type="GO" id="GO:0016787">
    <property type="term" value="F:hydrolase activity"/>
    <property type="evidence" value="ECO:0007669"/>
    <property type="project" value="UniProtKB-KW"/>
</dbReference>
<proteinExistence type="predicted"/>
<dbReference type="PANTHER" id="PTHR46649">
    <property type="match status" value="1"/>
</dbReference>
<evidence type="ECO:0000313" key="2">
    <source>
        <dbReference type="Proteomes" id="UP001371305"/>
    </source>
</evidence>
<dbReference type="InterPro" id="IPR023214">
    <property type="entry name" value="HAD_sf"/>
</dbReference>
<dbReference type="SUPFAM" id="SSF56784">
    <property type="entry name" value="HAD-like"/>
    <property type="match status" value="1"/>
</dbReference>
<dbReference type="PANTHER" id="PTHR46649:SF4">
    <property type="entry name" value="HALOACID DEHALOGENASE-LIKE HYDROLASE (HAD) SUPERFAMILY PROTEIN"/>
    <property type="match status" value="1"/>
</dbReference>
<name>A0ABU9B2H4_9BACT</name>
<dbReference type="InterPro" id="IPR044924">
    <property type="entry name" value="HAD-SF_hydro_IA_REG-2-like_cap"/>
</dbReference>
<dbReference type="InterPro" id="IPR011949">
    <property type="entry name" value="HAD-SF_hydro_IA_REG-2-like"/>
</dbReference>
<dbReference type="Gene3D" id="3.40.50.1000">
    <property type="entry name" value="HAD superfamily/HAD-like"/>
    <property type="match status" value="1"/>
</dbReference>